<keyword evidence="5 6" id="KW-0326">Glycosidase</keyword>
<reference evidence="7" key="1">
    <citation type="journal article" date="2021" name="PeerJ">
        <title>Extensive microbial diversity within the chicken gut microbiome revealed by metagenomics and culture.</title>
        <authorList>
            <person name="Gilroy R."/>
            <person name="Ravi A."/>
            <person name="Getino M."/>
            <person name="Pursley I."/>
            <person name="Horton D.L."/>
            <person name="Alikhan N.F."/>
            <person name="Baker D."/>
            <person name="Gharbi K."/>
            <person name="Hall N."/>
            <person name="Watson M."/>
            <person name="Adriaenssens E.M."/>
            <person name="Foster-Nyarko E."/>
            <person name="Jarju S."/>
            <person name="Secka A."/>
            <person name="Antonio M."/>
            <person name="Oren A."/>
            <person name="Chaudhuri R.R."/>
            <person name="La Ragione R."/>
            <person name="Hildebrand F."/>
            <person name="Pallen M.J."/>
        </authorList>
    </citation>
    <scope>NUCLEOTIDE SEQUENCE</scope>
    <source>
        <strain evidence="7">1068</strain>
    </source>
</reference>
<gene>
    <name evidence="7" type="ORF">H9809_10335</name>
</gene>
<dbReference type="PANTHER" id="PTHR34983:SF1">
    <property type="entry name" value="ARABINOGALACTAN ENDO-BETA-1,4-GALACTANASE A"/>
    <property type="match status" value="1"/>
</dbReference>
<protein>
    <recommendedName>
        <fullName evidence="3 6">Arabinogalactan endo-beta-1,4-galactanase</fullName>
        <ecNumber evidence="3 6">3.2.1.89</ecNumber>
    </recommendedName>
</protein>
<evidence type="ECO:0000313" key="7">
    <source>
        <dbReference type="EMBL" id="HIZ66279.1"/>
    </source>
</evidence>
<dbReference type="GO" id="GO:0045490">
    <property type="term" value="P:pectin catabolic process"/>
    <property type="evidence" value="ECO:0007669"/>
    <property type="project" value="TreeGrafter"/>
</dbReference>
<evidence type="ECO:0000256" key="5">
    <source>
        <dbReference type="ARBA" id="ARBA00023295"/>
    </source>
</evidence>
<accession>A0A9D2JUD7</accession>
<dbReference type="EC" id="3.2.1.89" evidence="3 6"/>
<dbReference type="SUPFAM" id="SSF51445">
    <property type="entry name" value="(Trans)glycosidases"/>
    <property type="match status" value="1"/>
</dbReference>
<dbReference type="EMBL" id="DXBG01000242">
    <property type="protein sequence ID" value="HIZ66279.1"/>
    <property type="molecule type" value="Genomic_DNA"/>
</dbReference>
<organism evidence="7 8">
    <name type="scientific">Candidatus Blautia pullicola</name>
    <dbReference type="NCBI Taxonomy" id="2838498"/>
    <lineage>
        <taxon>Bacteria</taxon>
        <taxon>Bacillati</taxon>
        <taxon>Bacillota</taxon>
        <taxon>Clostridia</taxon>
        <taxon>Lachnospirales</taxon>
        <taxon>Lachnospiraceae</taxon>
        <taxon>Blautia</taxon>
    </lineage>
</organism>
<dbReference type="InterPro" id="IPR011683">
    <property type="entry name" value="Glyco_hydro_53"/>
</dbReference>
<dbReference type="Proteomes" id="UP000824056">
    <property type="component" value="Unassembled WGS sequence"/>
</dbReference>
<evidence type="ECO:0000256" key="6">
    <source>
        <dbReference type="RuleBase" id="RU361192"/>
    </source>
</evidence>
<comment type="catalytic activity">
    <reaction evidence="1 6">
        <text>The enzyme specifically hydrolyzes (1-&gt;4)-beta-D-galactosidic linkages in type I arabinogalactans.</text>
        <dbReference type="EC" id="3.2.1.89"/>
    </reaction>
</comment>
<dbReference type="Gene3D" id="2.60.120.260">
    <property type="entry name" value="Galactose-binding domain-like"/>
    <property type="match status" value="1"/>
</dbReference>
<evidence type="ECO:0000256" key="1">
    <source>
        <dbReference type="ARBA" id="ARBA00001695"/>
    </source>
</evidence>
<dbReference type="GO" id="GO:0015926">
    <property type="term" value="F:glucosidase activity"/>
    <property type="evidence" value="ECO:0007669"/>
    <property type="project" value="InterPro"/>
</dbReference>
<dbReference type="InterPro" id="IPR017853">
    <property type="entry name" value="GH"/>
</dbReference>
<comment type="similarity">
    <text evidence="2 6">Belongs to the glycosyl hydrolase 53 family.</text>
</comment>
<comment type="caution">
    <text evidence="7">The sequence shown here is derived from an EMBL/GenBank/DDBJ whole genome shotgun (WGS) entry which is preliminary data.</text>
</comment>
<evidence type="ECO:0000313" key="8">
    <source>
        <dbReference type="Proteomes" id="UP000824056"/>
    </source>
</evidence>
<dbReference type="PANTHER" id="PTHR34983">
    <property type="entry name" value="ARABINOGALACTAN ENDO-BETA-1,4-GALACTANASE A"/>
    <property type="match status" value="1"/>
</dbReference>
<reference evidence="7" key="2">
    <citation type="submission" date="2021-04" db="EMBL/GenBank/DDBJ databases">
        <authorList>
            <person name="Gilroy R."/>
        </authorList>
    </citation>
    <scope>NUCLEOTIDE SEQUENCE</scope>
    <source>
        <strain evidence="7">1068</strain>
    </source>
</reference>
<proteinExistence type="inferred from homology"/>
<evidence type="ECO:0000256" key="2">
    <source>
        <dbReference type="ARBA" id="ARBA00010687"/>
    </source>
</evidence>
<dbReference type="GO" id="GO:0031218">
    <property type="term" value="F:arabinogalactan endo-1,4-beta-galactosidase activity"/>
    <property type="evidence" value="ECO:0007669"/>
    <property type="project" value="UniProtKB-EC"/>
</dbReference>
<name>A0A9D2JUD7_9FIRM</name>
<evidence type="ECO:0000256" key="4">
    <source>
        <dbReference type="ARBA" id="ARBA00022801"/>
    </source>
</evidence>
<dbReference type="AlphaFoldDB" id="A0A9D2JUD7"/>
<dbReference type="Gene3D" id="3.20.20.80">
    <property type="entry name" value="Glycosidases"/>
    <property type="match status" value="1"/>
</dbReference>
<dbReference type="Pfam" id="PF07745">
    <property type="entry name" value="Glyco_hydro_53"/>
    <property type="match status" value="1"/>
</dbReference>
<evidence type="ECO:0000256" key="3">
    <source>
        <dbReference type="ARBA" id="ARBA00012556"/>
    </source>
</evidence>
<keyword evidence="4 6" id="KW-0378">Hydrolase</keyword>
<sequence>MSKNRDFIRGMDISSYMEMKARGFKYYDYQGKETDILPFAKSQGFNFVRLRIWNEPWNVPESGGYCDKEKTVIMAKKVKEEGLGLFLDFHYSDWWADPGHQKKPKAWEEMNLDQLQEAVYVYTKDVLEELKREDIVPELVQIGNEIRTGMLFPEGELPNWEGLSKLLNSGIRGVRDVFERNQTRVVLHLDQGGRYHYFEEWFDKALEYGVVDFDIIGLSYYPFWHGEFYEFKETMERLVKRYGKELIVAETAHAYQQSRDDFFGEQQEEAAGFKASPENQRKVLELVESIIWHISNKKGLGFFYWEPFMRASKNEGGWGSCMSLVDDDGKPLEALKAISYKEFEEDKNKIVKIYPLDQKLICEKNILEDSRSLPSMIKALCMDGQLITREIVWEKIQECGNNKYEAQGRILGFSETVAMEIFAPSFAEVSPNYLENGNFGQGMKGWKIQIQEGCGELQTKIEREDKIDGNSLYFEIEENGKMSILAKTKKLSKGKYRVSCLYKGENTTGVQIALKGKAEKETLAVIFPQNTIWKKYETEPIEVEEGQDIEVSLEVSAPPISGKAADFRVECEE</sequence>